<comment type="caution">
    <text evidence="2">The sequence shown here is derived from an EMBL/GenBank/DDBJ whole genome shotgun (WGS) entry which is preliminary data.</text>
</comment>
<proteinExistence type="predicted"/>
<evidence type="ECO:0000313" key="2">
    <source>
        <dbReference type="EMBL" id="MEF7613840.1"/>
    </source>
</evidence>
<evidence type="ECO:0000256" key="1">
    <source>
        <dbReference type="SAM" id="SignalP"/>
    </source>
</evidence>
<dbReference type="AlphaFoldDB" id="A0AAW9QGT6"/>
<protein>
    <submittedName>
        <fullName evidence="2">Uncharacterized protein</fullName>
    </submittedName>
</protein>
<reference evidence="2 3" key="1">
    <citation type="submission" date="2024-02" db="EMBL/GenBank/DDBJ databases">
        <title>Genome sequence of Aquincola sp. MAHUQ-54.</title>
        <authorList>
            <person name="Huq M.A."/>
        </authorList>
    </citation>
    <scope>NUCLEOTIDE SEQUENCE [LARGE SCALE GENOMIC DNA]</scope>
    <source>
        <strain evidence="2 3">MAHUQ-54</strain>
    </source>
</reference>
<name>A0AAW9QGT6_9BURK</name>
<evidence type="ECO:0000313" key="3">
    <source>
        <dbReference type="Proteomes" id="UP001336250"/>
    </source>
</evidence>
<keyword evidence="1" id="KW-0732">Signal</keyword>
<keyword evidence="3" id="KW-1185">Reference proteome</keyword>
<organism evidence="2 3">
    <name type="scientific">Aquincola agrisoli</name>
    <dbReference type="NCBI Taxonomy" id="3119538"/>
    <lineage>
        <taxon>Bacteria</taxon>
        <taxon>Pseudomonadati</taxon>
        <taxon>Pseudomonadota</taxon>
        <taxon>Betaproteobacteria</taxon>
        <taxon>Burkholderiales</taxon>
        <taxon>Sphaerotilaceae</taxon>
        <taxon>Aquincola</taxon>
    </lineage>
</organism>
<dbReference type="EMBL" id="JAZIBG010000020">
    <property type="protein sequence ID" value="MEF7613840.1"/>
    <property type="molecule type" value="Genomic_DNA"/>
</dbReference>
<dbReference type="Proteomes" id="UP001336250">
    <property type="component" value="Unassembled WGS sequence"/>
</dbReference>
<feature type="chain" id="PRO_5043499860" evidence="1">
    <location>
        <begin position="22"/>
        <end position="270"/>
    </location>
</feature>
<dbReference type="RefSeq" id="WP_332288780.1">
    <property type="nucleotide sequence ID" value="NZ_JAZIBG010000020.1"/>
</dbReference>
<feature type="signal peptide" evidence="1">
    <location>
        <begin position="1"/>
        <end position="21"/>
    </location>
</feature>
<gene>
    <name evidence="2" type="ORF">V4F39_07950</name>
</gene>
<accession>A0AAW9QGT6</accession>
<sequence>MKALGVLVFTALMGSVAAASAQTISAEKWDIVGVKIGMTEAEVAAAVKAFDASAKQVSRRMAHFPYSDGVNGFQTPAFLDEVEYRAGDSRLRVWFAAPPAEPRSYAVHRYSTGNKTPPTREQFSAALTSKYGPGQSHYLANTGSNVMQWSEQGKPECAVSTNARVVVDSSPDTLLPPRAVEVLEGLGRAQHPNLRKTMGASVDVARCGVVLRYVWGGPANDPTFPIPEFYVWLVDQGGMVVKNRQSMQWVKQLEADVARKRQGQGATPKL</sequence>